<dbReference type="Proteomes" id="UP000187203">
    <property type="component" value="Unassembled WGS sequence"/>
</dbReference>
<comment type="caution">
    <text evidence="1">The sequence shown here is derived from an EMBL/GenBank/DDBJ whole genome shotgun (WGS) entry which is preliminary data.</text>
</comment>
<dbReference type="EMBL" id="AWUE01012362">
    <property type="protein sequence ID" value="OMP09434.1"/>
    <property type="molecule type" value="Genomic_DNA"/>
</dbReference>
<protein>
    <submittedName>
        <fullName evidence="1">Uncharacterized protein</fullName>
    </submittedName>
</protein>
<dbReference type="OrthoDB" id="693585at2759"/>
<dbReference type="AlphaFoldDB" id="A0A1R3KQU6"/>
<evidence type="ECO:0000313" key="1">
    <source>
        <dbReference type="EMBL" id="OMP09434.1"/>
    </source>
</evidence>
<sequence length="150" mass="16360">MYTFVYVLMSEAEREISEVSGGVAVGNDDGHLDAGGAVTHTCRIDFDGRPCKRDLEGKVKQVVLFPFAKSRKKKQIKTRAKLSSLPSSGKRVEGGGGVCSGFLCLQPCALESPPNSRTSESNDPNFTYEMLKALIEGNHFYTKECNPHSV</sequence>
<keyword evidence="2" id="KW-1185">Reference proteome</keyword>
<gene>
    <name evidence="1" type="ORF">COLO4_05473</name>
</gene>
<name>A0A1R3KQU6_9ROSI</name>
<dbReference type="PANTHER" id="PTHR35123:SF2">
    <property type="entry name" value="UBIQUITIN CARBOXYL-TERMINAL HYDROLASE-LIKE PROTEIN"/>
    <property type="match status" value="1"/>
</dbReference>
<evidence type="ECO:0000313" key="2">
    <source>
        <dbReference type="Proteomes" id="UP000187203"/>
    </source>
</evidence>
<proteinExistence type="predicted"/>
<organism evidence="1 2">
    <name type="scientific">Corchorus olitorius</name>
    <dbReference type="NCBI Taxonomy" id="93759"/>
    <lineage>
        <taxon>Eukaryota</taxon>
        <taxon>Viridiplantae</taxon>
        <taxon>Streptophyta</taxon>
        <taxon>Embryophyta</taxon>
        <taxon>Tracheophyta</taxon>
        <taxon>Spermatophyta</taxon>
        <taxon>Magnoliopsida</taxon>
        <taxon>eudicotyledons</taxon>
        <taxon>Gunneridae</taxon>
        <taxon>Pentapetalae</taxon>
        <taxon>rosids</taxon>
        <taxon>malvids</taxon>
        <taxon>Malvales</taxon>
        <taxon>Malvaceae</taxon>
        <taxon>Grewioideae</taxon>
        <taxon>Apeibeae</taxon>
        <taxon>Corchorus</taxon>
    </lineage>
</organism>
<dbReference type="PANTHER" id="PTHR35123">
    <property type="entry name" value="OS07G0633900 PROTEIN-RELATED"/>
    <property type="match status" value="1"/>
</dbReference>
<accession>A0A1R3KQU6</accession>
<reference evidence="2" key="1">
    <citation type="submission" date="2013-09" db="EMBL/GenBank/DDBJ databases">
        <title>Corchorus olitorius genome sequencing.</title>
        <authorList>
            <person name="Alam M."/>
            <person name="Haque M.S."/>
            <person name="Islam M.S."/>
            <person name="Emdad E.M."/>
            <person name="Islam M.M."/>
            <person name="Ahmed B."/>
            <person name="Halim A."/>
            <person name="Hossen Q.M.M."/>
            <person name="Hossain M.Z."/>
            <person name="Ahmed R."/>
            <person name="Khan M.M."/>
            <person name="Islam R."/>
            <person name="Rashid M.M."/>
            <person name="Khan S.A."/>
            <person name="Rahman M.S."/>
            <person name="Alam M."/>
            <person name="Yahiya A.S."/>
            <person name="Khan M.S."/>
            <person name="Azam M.S."/>
            <person name="Haque T."/>
            <person name="Lashkar M.Z.H."/>
            <person name="Akhand A.I."/>
            <person name="Morshed G."/>
            <person name="Roy S."/>
            <person name="Uddin K.S."/>
            <person name="Rabeya T."/>
            <person name="Hossain A.S."/>
            <person name="Chowdhury A."/>
            <person name="Snigdha A.R."/>
            <person name="Mortoza M.S."/>
            <person name="Matin S.A."/>
            <person name="Hoque S.M.E."/>
            <person name="Islam M.K."/>
            <person name="Roy D.K."/>
            <person name="Haider R."/>
            <person name="Moosa M.M."/>
            <person name="Elias S.M."/>
            <person name="Hasan A.M."/>
            <person name="Jahan S."/>
            <person name="Shafiuddin M."/>
            <person name="Mahmood N."/>
            <person name="Shommy N.S."/>
        </authorList>
    </citation>
    <scope>NUCLEOTIDE SEQUENCE [LARGE SCALE GENOMIC DNA]</scope>
    <source>
        <strain evidence="2">cv. O-4</strain>
    </source>
</reference>